<keyword evidence="1" id="KW-0378">Hydrolase</keyword>
<sequence length="279" mass="31829">MAFFTCKLKSQALMSTTQVRLYFPCDLVDRWKGQPPRAVFTLLHGYTNDGDDWVNMSAALRYAADNNIALVIPDAGNSFYHDTASNQAYHTWLTEEMPVLLDQIVKLPHEREKNFICGLSMGGYGALMLALNHPERYAGCASFSGAVAMHLMLGQKDNPLVRYVFEPVYGQALELPENRDLFRLVQKVSALPAEQQPKILCTTGRQDHEPYYIYEQNQAFRQLAQSLPVDYTYMDWDGGHEWAFWDRSLVYAIDRFVNPGYADQILKGWSSEAFTTERG</sequence>
<proteinExistence type="predicted"/>
<dbReference type="GO" id="GO:0016787">
    <property type="term" value="F:hydrolase activity"/>
    <property type="evidence" value="ECO:0007669"/>
    <property type="project" value="UniProtKB-KW"/>
</dbReference>
<dbReference type="OrthoDB" id="9803578at2"/>
<dbReference type="EMBL" id="SLUM01000002">
    <property type="protein sequence ID" value="TCL61419.1"/>
    <property type="molecule type" value="Genomic_DNA"/>
</dbReference>
<dbReference type="InterPro" id="IPR050583">
    <property type="entry name" value="Mycobacterial_A85_antigen"/>
</dbReference>
<accession>A0A4R1R7F1</accession>
<dbReference type="PANTHER" id="PTHR48098:SF1">
    <property type="entry name" value="DIACYLGLYCEROL ACYLTRANSFERASE_MYCOLYLTRANSFERASE AG85A"/>
    <property type="match status" value="1"/>
</dbReference>
<dbReference type="GeneID" id="97382510"/>
<dbReference type="GO" id="GO:0016747">
    <property type="term" value="F:acyltransferase activity, transferring groups other than amino-acyl groups"/>
    <property type="evidence" value="ECO:0007669"/>
    <property type="project" value="TreeGrafter"/>
</dbReference>
<dbReference type="InterPro" id="IPR029058">
    <property type="entry name" value="AB_hydrolase_fold"/>
</dbReference>
<protein>
    <submittedName>
        <fullName evidence="1">S-formylglutathione hydrolase FrmB</fullName>
    </submittedName>
</protein>
<dbReference type="InterPro" id="IPR000801">
    <property type="entry name" value="Esterase-like"/>
</dbReference>
<dbReference type="RefSeq" id="WP_058966329.1">
    <property type="nucleotide sequence ID" value="NZ_CABKVM010000019.1"/>
</dbReference>
<dbReference type="Gene3D" id="3.40.50.1820">
    <property type="entry name" value="alpha/beta hydrolase"/>
    <property type="match status" value="1"/>
</dbReference>
<gene>
    <name evidence="1" type="ORF">EDD77_102158</name>
</gene>
<organism evidence="1 2">
    <name type="scientific">Allofournierella massiliensis</name>
    <dbReference type="NCBI Taxonomy" id="1650663"/>
    <lineage>
        <taxon>Bacteria</taxon>
        <taxon>Bacillati</taxon>
        <taxon>Bacillota</taxon>
        <taxon>Clostridia</taxon>
        <taxon>Eubacteriales</taxon>
        <taxon>Oscillospiraceae</taxon>
        <taxon>Allofournierella</taxon>
    </lineage>
</organism>
<dbReference type="SUPFAM" id="SSF53474">
    <property type="entry name" value="alpha/beta-Hydrolases"/>
    <property type="match status" value="1"/>
</dbReference>
<dbReference type="Pfam" id="PF00756">
    <property type="entry name" value="Esterase"/>
    <property type="match status" value="1"/>
</dbReference>
<dbReference type="PANTHER" id="PTHR48098">
    <property type="entry name" value="ENTEROCHELIN ESTERASE-RELATED"/>
    <property type="match status" value="1"/>
</dbReference>
<comment type="caution">
    <text evidence="1">The sequence shown here is derived from an EMBL/GenBank/DDBJ whole genome shotgun (WGS) entry which is preliminary data.</text>
</comment>
<evidence type="ECO:0000313" key="2">
    <source>
        <dbReference type="Proteomes" id="UP000295184"/>
    </source>
</evidence>
<reference evidence="1 2" key="1">
    <citation type="submission" date="2019-03" db="EMBL/GenBank/DDBJ databases">
        <title>Genomic Encyclopedia of Type Strains, Phase IV (KMG-IV): sequencing the most valuable type-strain genomes for metagenomic binning, comparative biology and taxonomic classification.</title>
        <authorList>
            <person name="Goeker M."/>
        </authorList>
    </citation>
    <scope>NUCLEOTIDE SEQUENCE [LARGE SCALE GENOMIC DNA]</scope>
    <source>
        <strain evidence="1 2">DSM 100451</strain>
    </source>
</reference>
<dbReference type="Proteomes" id="UP000295184">
    <property type="component" value="Unassembled WGS sequence"/>
</dbReference>
<dbReference type="STRING" id="1650663.GCA_001486665_02993"/>
<evidence type="ECO:0000313" key="1">
    <source>
        <dbReference type="EMBL" id="TCL61419.1"/>
    </source>
</evidence>
<dbReference type="AlphaFoldDB" id="A0A4R1R7F1"/>
<name>A0A4R1R7F1_9FIRM</name>